<proteinExistence type="predicted"/>
<dbReference type="Gene3D" id="3.40.1780.10">
    <property type="entry name" value="QueA-like"/>
    <property type="match status" value="1"/>
</dbReference>
<dbReference type="PANTHER" id="PTHR30307">
    <property type="entry name" value="S-ADENOSYLMETHIONINE:TRNA RIBOSYLTRANSFERASE-ISOMERASE"/>
    <property type="match status" value="1"/>
</dbReference>
<dbReference type="RefSeq" id="WP_089965483.1">
    <property type="nucleotide sequence ID" value="NZ_FOCQ01000003.1"/>
</dbReference>
<dbReference type="InterPro" id="IPR042119">
    <property type="entry name" value="QueA_dom2"/>
</dbReference>
<keyword evidence="6" id="KW-1185">Reference proteome</keyword>
<dbReference type="EMBL" id="FOCQ01000003">
    <property type="protein sequence ID" value="SEM88634.1"/>
    <property type="molecule type" value="Genomic_DNA"/>
</dbReference>
<sequence>MAAPIDFVLPEMLNATAPPERRGIRRDHVRLMISDRRTGESQHTKFYCLPQYLRPGDVIALNVSRTLPAVLKASWRRGERWVDPSVEIRLASRIDEQSWEALVVGEGVKAGDIFQFSPSLFAVVTVVRAENPLVRLRFSLQGAELLEQFYKFGEPIRYEYIDQPWDLDYYQTVYASVPGSVEIPSAGRAFSWELLIQLRKKGVQVVSLTLHTGLSDLLDDRYRLEPEKNCEYYSIPEQTARVINEAKKSGGRVIAVGTTVVRALESAALSGGVCVAKEGRTCLRIHEQTPLQVVDGLMTGFHEPEASHLDLLSAFVPPPILSGMYDEAVRERYLWHEFGDIHLIL</sequence>
<gene>
    <name evidence="5" type="ORF">SAMN05444955_1035</name>
</gene>
<dbReference type="InterPro" id="IPR036100">
    <property type="entry name" value="QueA_sf"/>
</dbReference>
<evidence type="ECO:0000313" key="6">
    <source>
        <dbReference type="Proteomes" id="UP000199695"/>
    </source>
</evidence>
<name>A0A1H8C2F2_9BACL</name>
<keyword evidence="3" id="KW-0949">S-adenosyl-L-methionine</keyword>
<accession>A0A1H8C2F2</accession>
<dbReference type="Gene3D" id="2.40.10.240">
    <property type="entry name" value="QueA-like"/>
    <property type="match status" value="1"/>
</dbReference>
<dbReference type="OrthoDB" id="9783887at2"/>
<protein>
    <submittedName>
        <fullName evidence="5">S-adenosylmethionine:tRNA ribosyltransferase-isomerase</fullName>
    </submittedName>
</protein>
<dbReference type="SUPFAM" id="SSF111337">
    <property type="entry name" value="QueA-like"/>
    <property type="match status" value="1"/>
</dbReference>
<evidence type="ECO:0000256" key="2">
    <source>
        <dbReference type="ARBA" id="ARBA00022679"/>
    </source>
</evidence>
<evidence type="ECO:0000256" key="4">
    <source>
        <dbReference type="ARBA" id="ARBA00022785"/>
    </source>
</evidence>
<dbReference type="Proteomes" id="UP000199695">
    <property type="component" value="Unassembled WGS sequence"/>
</dbReference>
<evidence type="ECO:0000256" key="1">
    <source>
        <dbReference type="ARBA" id="ARBA00022490"/>
    </source>
</evidence>
<dbReference type="STRING" id="1173111.SAMN05444955_1035"/>
<reference evidence="5 6" key="1">
    <citation type="submission" date="2016-10" db="EMBL/GenBank/DDBJ databases">
        <authorList>
            <person name="de Groot N.N."/>
        </authorList>
    </citation>
    <scope>NUCLEOTIDE SEQUENCE [LARGE SCALE GENOMIC DNA]</scope>
    <source>
        <strain evidence="5 6">DSM 46701</strain>
    </source>
</reference>
<dbReference type="AlphaFoldDB" id="A0A1H8C2F2"/>
<dbReference type="GO" id="GO:0008616">
    <property type="term" value="P:tRNA queuosine(34) biosynthetic process"/>
    <property type="evidence" value="ECO:0007669"/>
    <property type="project" value="UniProtKB-KW"/>
</dbReference>
<dbReference type="Pfam" id="PF02547">
    <property type="entry name" value="Queuosine_synth"/>
    <property type="match status" value="1"/>
</dbReference>
<dbReference type="InterPro" id="IPR003699">
    <property type="entry name" value="QueA"/>
</dbReference>
<keyword evidence="4" id="KW-0671">Queuosine biosynthesis</keyword>
<dbReference type="PANTHER" id="PTHR30307:SF0">
    <property type="entry name" value="S-ADENOSYLMETHIONINE:TRNA RIBOSYLTRANSFERASE-ISOMERASE"/>
    <property type="match status" value="1"/>
</dbReference>
<evidence type="ECO:0000256" key="3">
    <source>
        <dbReference type="ARBA" id="ARBA00022691"/>
    </source>
</evidence>
<keyword evidence="1" id="KW-0963">Cytoplasm</keyword>
<organism evidence="5 6">
    <name type="scientific">Lihuaxuella thermophila</name>
    <dbReference type="NCBI Taxonomy" id="1173111"/>
    <lineage>
        <taxon>Bacteria</taxon>
        <taxon>Bacillati</taxon>
        <taxon>Bacillota</taxon>
        <taxon>Bacilli</taxon>
        <taxon>Bacillales</taxon>
        <taxon>Thermoactinomycetaceae</taxon>
        <taxon>Lihuaxuella</taxon>
    </lineage>
</organism>
<keyword evidence="5" id="KW-0413">Isomerase</keyword>
<dbReference type="InterPro" id="IPR042118">
    <property type="entry name" value="QueA_dom1"/>
</dbReference>
<keyword evidence="2 5" id="KW-0808">Transferase</keyword>
<evidence type="ECO:0000313" key="5">
    <source>
        <dbReference type="EMBL" id="SEM88634.1"/>
    </source>
</evidence>
<dbReference type="GO" id="GO:0051075">
    <property type="term" value="F:S-adenosylmethionine:tRNA ribosyltransferase-isomerase activity"/>
    <property type="evidence" value="ECO:0007669"/>
    <property type="project" value="TreeGrafter"/>
</dbReference>